<keyword evidence="3" id="KW-1185">Reference proteome</keyword>
<accession>A0ABP4E2U1</accession>
<organism evidence="2 3">
    <name type="scientific">Nocardioides dubius</name>
    <dbReference type="NCBI Taxonomy" id="317019"/>
    <lineage>
        <taxon>Bacteria</taxon>
        <taxon>Bacillati</taxon>
        <taxon>Actinomycetota</taxon>
        <taxon>Actinomycetes</taxon>
        <taxon>Propionibacteriales</taxon>
        <taxon>Nocardioidaceae</taxon>
        <taxon>Nocardioides</taxon>
    </lineage>
</organism>
<reference evidence="3" key="1">
    <citation type="journal article" date="2019" name="Int. J. Syst. Evol. Microbiol.">
        <title>The Global Catalogue of Microorganisms (GCM) 10K type strain sequencing project: providing services to taxonomists for standard genome sequencing and annotation.</title>
        <authorList>
            <consortium name="The Broad Institute Genomics Platform"/>
            <consortium name="The Broad Institute Genome Sequencing Center for Infectious Disease"/>
            <person name="Wu L."/>
            <person name="Ma J."/>
        </authorList>
    </citation>
    <scope>NUCLEOTIDE SEQUENCE [LARGE SCALE GENOMIC DNA]</scope>
    <source>
        <strain evidence="3">JCM 13008</strain>
    </source>
</reference>
<name>A0ABP4E2U1_9ACTN</name>
<feature type="region of interest" description="Disordered" evidence="1">
    <location>
        <begin position="22"/>
        <end position="63"/>
    </location>
</feature>
<evidence type="ECO:0000313" key="2">
    <source>
        <dbReference type="EMBL" id="GAA1089800.1"/>
    </source>
</evidence>
<sequence>MLVKYESRLMNGLPQEVIDRFQASQQQTVDNSPKDEPLTDAGEAEKDLEGSAEKPSPEAPPRI</sequence>
<protein>
    <submittedName>
        <fullName evidence="2">Uncharacterized protein</fullName>
    </submittedName>
</protein>
<feature type="compositionally biased region" description="Basic and acidic residues" evidence="1">
    <location>
        <begin position="32"/>
        <end position="56"/>
    </location>
</feature>
<feature type="compositionally biased region" description="Polar residues" evidence="1">
    <location>
        <begin position="22"/>
        <end position="31"/>
    </location>
</feature>
<proteinExistence type="predicted"/>
<dbReference type="Proteomes" id="UP001501581">
    <property type="component" value="Unassembled WGS sequence"/>
</dbReference>
<evidence type="ECO:0000256" key="1">
    <source>
        <dbReference type="SAM" id="MobiDB-lite"/>
    </source>
</evidence>
<comment type="caution">
    <text evidence="2">The sequence shown here is derived from an EMBL/GenBank/DDBJ whole genome shotgun (WGS) entry which is preliminary data.</text>
</comment>
<evidence type="ECO:0000313" key="3">
    <source>
        <dbReference type="Proteomes" id="UP001501581"/>
    </source>
</evidence>
<gene>
    <name evidence="2" type="ORF">GCM10009668_00250</name>
</gene>
<dbReference type="EMBL" id="BAAALG010000001">
    <property type="protein sequence ID" value="GAA1089800.1"/>
    <property type="molecule type" value="Genomic_DNA"/>
</dbReference>